<dbReference type="EMBL" id="KV425887">
    <property type="protein sequence ID" value="KZW02688.1"/>
    <property type="molecule type" value="Genomic_DNA"/>
</dbReference>
<feature type="region of interest" description="Disordered" evidence="1">
    <location>
        <begin position="292"/>
        <end position="318"/>
    </location>
</feature>
<keyword evidence="3" id="KW-1185">Reference proteome</keyword>
<feature type="compositionally biased region" description="Basic and acidic residues" evidence="1">
    <location>
        <begin position="341"/>
        <end position="361"/>
    </location>
</feature>
<organism evidence="2 3">
    <name type="scientific">Exidia glandulosa HHB12029</name>
    <dbReference type="NCBI Taxonomy" id="1314781"/>
    <lineage>
        <taxon>Eukaryota</taxon>
        <taxon>Fungi</taxon>
        <taxon>Dikarya</taxon>
        <taxon>Basidiomycota</taxon>
        <taxon>Agaricomycotina</taxon>
        <taxon>Agaricomycetes</taxon>
        <taxon>Auriculariales</taxon>
        <taxon>Exidiaceae</taxon>
        <taxon>Exidia</taxon>
    </lineage>
</organism>
<feature type="region of interest" description="Disordered" evidence="1">
    <location>
        <begin position="341"/>
        <end position="392"/>
    </location>
</feature>
<feature type="compositionally biased region" description="Low complexity" evidence="1">
    <location>
        <begin position="364"/>
        <end position="382"/>
    </location>
</feature>
<evidence type="ECO:0000256" key="1">
    <source>
        <dbReference type="SAM" id="MobiDB-lite"/>
    </source>
</evidence>
<sequence>MPLQIQYRDGSTLSFERGDAEDLVVRDATETRQGWNMLVRGLLVSSCTELEVPVVVKYVLNKRYIMRVVHERNFYHQFLDLQGRQIPRFYGYFEHLTDDMCEPKAAFVLQDLNAVGSSANGPLWKRDLDFRWSLVNLILTIHKRGYALGERIAIFDVNGQPVISGFAGTLRHECPAIDHPSLGRNQLSPRQMDFPCDELYFYCDLAGVWTPRMFDFYHHRCETKMLFTKWMSVADLALEHATPQEAASVARDALQFIAQTYLPYLLPRLQEQFAKFDEADGLELYMSSRRAAMGADGRPRDPRRGFRPMDYARPHMSWPRRSPITYPAAVAVPVSDDVAVHDDAEVIDNTHPKSPDPEHGGGKPATISPSTSGSSASHSQGSDVNPDPNPSA</sequence>
<evidence type="ECO:0000313" key="2">
    <source>
        <dbReference type="EMBL" id="KZW02688.1"/>
    </source>
</evidence>
<dbReference type="InParanoid" id="A0A165PUM2"/>
<dbReference type="AlphaFoldDB" id="A0A165PUM2"/>
<reference evidence="2 3" key="1">
    <citation type="journal article" date="2016" name="Mol. Biol. Evol.">
        <title>Comparative Genomics of Early-Diverging Mushroom-Forming Fungi Provides Insights into the Origins of Lignocellulose Decay Capabilities.</title>
        <authorList>
            <person name="Nagy L.G."/>
            <person name="Riley R."/>
            <person name="Tritt A."/>
            <person name="Adam C."/>
            <person name="Daum C."/>
            <person name="Floudas D."/>
            <person name="Sun H."/>
            <person name="Yadav J.S."/>
            <person name="Pangilinan J."/>
            <person name="Larsson K.H."/>
            <person name="Matsuura K."/>
            <person name="Barry K."/>
            <person name="Labutti K."/>
            <person name="Kuo R."/>
            <person name="Ohm R.A."/>
            <person name="Bhattacharya S.S."/>
            <person name="Shirouzu T."/>
            <person name="Yoshinaga Y."/>
            <person name="Martin F.M."/>
            <person name="Grigoriev I.V."/>
            <person name="Hibbett D.S."/>
        </authorList>
    </citation>
    <scope>NUCLEOTIDE SEQUENCE [LARGE SCALE GENOMIC DNA]</scope>
    <source>
        <strain evidence="2 3">HHB12029</strain>
    </source>
</reference>
<name>A0A165PUM2_EXIGL</name>
<protein>
    <submittedName>
        <fullName evidence="2">Uncharacterized protein</fullName>
    </submittedName>
</protein>
<accession>A0A165PUM2</accession>
<evidence type="ECO:0000313" key="3">
    <source>
        <dbReference type="Proteomes" id="UP000077266"/>
    </source>
</evidence>
<proteinExistence type="predicted"/>
<dbReference type="Proteomes" id="UP000077266">
    <property type="component" value="Unassembled WGS sequence"/>
</dbReference>
<gene>
    <name evidence="2" type="ORF">EXIGLDRAFT_829204</name>
</gene>
<dbReference type="OrthoDB" id="3182995at2759"/>